<feature type="domain" description="HTH cro/C1-type" evidence="1">
    <location>
        <begin position="13"/>
        <end position="66"/>
    </location>
</feature>
<dbReference type="RefSeq" id="WP_099071522.1">
    <property type="nucleotide sequence ID" value="NZ_LAHD01000113.1"/>
</dbReference>
<dbReference type="GeneID" id="57093435"/>
<evidence type="ECO:0000313" key="3">
    <source>
        <dbReference type="Proteomes" id="UP000222310"/>
    </source>
</evidence>
<name>A0A9Q5Z7F6_NOSLI</name>
<organism evidence="2 3">
    <name type="scientific">Nostoc linckia z8</name>
    <dbReference type="NCBI Taxonomy" id="1628746"/>
    <lineage>
        <taxon>Bacteria</taxon>
        <taxon>Bacillati</taxon>
        <taxon>Cyanobacteriota</taxon>
        <taxon>Cyanophyceae</taxon>
        <taxon>Nostocales</taxon>
        <taxon>Nostocaceae</taxon>
        <taxon>Nostoc</taxon>
    </lineage>
</organism>
<protein>
    <submittedName>
        <fullName evidence="2">XRE family transcriptional regulator</fullName>
    </submittedName>
</protein>
<accession>A0A9Q5Z7F6</accession>
<dbReference type="Pfam" id="PF01381">
    <property type="entry name" value="HTH_3"/>
    <property type="match status" value="1"/>
</dbReference>
<dbReference type="InterPro" id="IPR010982">
    <property type="entry name" value="Lambda_DNA-bd_dom_sf"/>
</dbReference>
<dbReference type="GO" id="GO:0003677">
    <property type="term" value="F:DNA binding"/>
    <property type="evidence" value="ECO:0007669"/>
    <property type="project" value="InterPro"/>
</dbReference>
<dbReference type="EMBL" id="LAHD01000113">
    <property type="protein sequence ID" value="PHJ97545.1"/>
    <property type="molecule type" value="Genomic_DNA"/>
</dbReference>
<dbReference type="Proteomes" id="UP000222310">
    <property type="component" value="Unassembled WGS sequence"/>
</dbReference>
<evidence type="ECO:0000313" key="2">
    <source>
        <dbReference type="EMBL" id="PHJ97545.1"/>
    </source>
</evidence>
<dbReference type="InterPro" id="IPR001387">
    <property type="entry name" value="Cro/C1-type_HTH"/>
</dbReference>
<gene>
    <name evidence="2" type="ORF">VF08_28670</name>
</gene>
<comment type="caution">
    <text evidence="2">The sequence shown here is derived from an EMBL/GenBank/DDBJ whole genome shotgun (WGS) entry which is preliminary data.</text>
</comment>
<dbReference type="CDD" id="cd00093">
    <property type="entry name" value="HTH_XRE"/>
    <property type="match status" value="1"/>
</dbReference>
<evidence type="ECO:0000259" key="1">
    <source>
        <dbReference type="PROSITE" id="PS50943"/>
    </source>
</evidence>
<dbReference type="AlphaFoldDB" id="A0A9Q5Z7F6"/>
<dbReference type="Gene3D" id="1.10.260.40">
    <property type="entry name" value="lambda repressor-like DNA-binding domains"/>
    <property type="match status" value="1"/>
</dbReference>
<dbReference type="SMART" id="SM00530">
    <property type="entry name" value="HTH_XRE"/>
    <property type="match status" value="1"/>
</dbReference>
<sequence length="84" mass="9722">MELEKSIKIADLIRELRQQLNLSQKKFAARLGVSVRTVNRWEKGYVVPSQMALKLIEEMLEKMGESGKRLIKEYLSKVQQGEDS</sequence>
<reference evidence="2 3" key="1">
    <citation type="submission" date="2015-02" db="EMBL/GenBank/DDBJ databases">
        <title>Nostoc linckia genome annotation.</title>
        <authorList>
            <person name="Zhou Z."/>
        </authorList>
    </citation>
    <scope>NUCLEOTIDE SEQUENCE [LARGE SCALE GENOMIC DNA]</scope>
    <source>
        <strain evidence="3">z8</strain>
    </source>
</reference>
<proteinExistence type="predicted"/>
<dbReference type="SUPFAM" id="SSF47413">
    <property type="entry name" value="lambda repressor-like DNA-binding domains"/>
    <property type="match status" value="1"/>
</dbReference>
<dbReference type="PROSITE" id="PS50943">
    <property type="entry name" value="HTH_CROC1"/>
    <property type="match status" value="1"/>
</dbReference>